<gene>
    <name evidence="1" type="ORF">PGLA1383_LOCUS35632</name>
</gene>
<evidence type="ECO:0000313" key="1">
    <source>
        <dbReference type="EMBL" id="CAE8617976.1"/>
    </source>
</evidence>
<name>A0A813G0U0_POLGL</name>
<keyword evidence="2" id="KW-1185">Reference proteome</keyword>
<dbReference type="AlphaFoldDB" id="A0A813G0U0"/>
<proteinExistence type="predicted"/>
<sequence>KCPTMLTRKVTPTRSTHTKIRVTATRKTKDTPTRTMVMLTRKAAIAAMAVMPPRKRPMGTVTRKRAMGTVTVTRRAMAMMLATATDGAWRMFRCQLACSY</sequence>
<feature type="non-terminal residue" evidence="1">
    <location>
        <position position="1"/>
    </location>
</feature>
<evidence type="ECO:0000313" key="2">
    <source>
        <dbReference type="Proteomes" id="UP000654075"/>
    </source>
</evidence>
<comment type="caution">
    <text evidence="1">The sequence shown here is derived from an EMBL/GenBank/DDBJ whole genome shotgun (WGS) entry which is preliminary data.</text>
</comment>
<dbReference type="EMBL" id="CAJNNV010026355">
    <property type="protein sequence ID" value="CAE8617976.1"/>
    <property type="molecule type" value="Genomic_DNA"/>
</dbReference>
<protein>
    <submittedName>
        <fullName evidence="1">Uncharacterized protein</fullName>
    </submittedName>
</protein>
<reference evidence="1" key="1">
    <citation type="submission" date="2021-02" db="EMBL/GenBank/DDBJ databases">
        <authorList>
            <person name="Dougan E. K."/>
            <person name="Rhodes N."/>
            <person name="Thang M."/>
            <person name="Chan C."/>
        </authorList>
    </citation>
    <scope>NUCLEOTIDE SEQUENCE</scope>
</reference>
<accession>A0A813G0U0</accession>
<organism evidence="1 2">
    <name type="scientific">Polarella glacialis</name>
    <name type="common">Dinoflagellate</name>
    <dbReference type="NCBI Taxonomy" id="89957"/>
    <lineage>
        <taxon>Eukaryota</taxon>
        <taxon>Sar</taxon>
        <taxon>Alveolata</taxon>
        <taxon>Dinophyceae</taxon>
        <taxon>Suessiales</taxon>
        <taxon>Suessiaceae</taxon>
        <taxon>Polarella</taxon>
    </lineage>
</organism>
<dbReference type="Proteomes" id="UP000654075">
    <property type="component" value="Unassembled WGS sequence"/>
</dbReference>